<evidence type="ECO:0000313" key="2">
    <source>
        <dbReference type="Proteomes" id="UP000177328"/>
    </source>
</evidence>
<organism evidence="1 2">
    <name type="scientific">Candidatus Daviesbacteria bacterium RIFCSPHIGHO2_02_FULL_43_12</name>
    <dbReference type="NCBI Taxonomy" id="1797776"/>
    <lineage>
        <taxon>Bacteria</taxon>
        <taxon>Candidatus Daviesiibacteriota</taxon>
    </lineage>
</organism>
<dbReference type="EMBL" id="MFDD01000014">
    <property type="protein sequence ID" value="OGE40102.1"/>
    <property type="molecule type" value="Genomic_DNA"/>
</dbReference>
<name>A0A1F5KGP8_9BACT</name>
<protein>
    <submittedName>
        <fullName evidence="1">Uncharacterized protein</fullName>
    </submittedName>
</protein>
<gene>
    <name evidence="1" type="ORF">A3D25_04850</name>
</gene>
<reference evidence="1 2" key="1">
    <citation type="journal article" date="2016" name="Nat. Commun.">
        <title>Thousands of microbial genomes shed light on interconnected biogeochemical processes in an aquifer system.</title>
        <authorList>
            <person name="Anantharaman K."/>
            <person name="Brown C.T."/>
            <person name="Hug L.A."/>
            <person name="Sharon I."/>
            <person name="Castelle C.J."/>
            <person name="Probst A.J."/>
            <person name="Thomas B.C."/>
            <person name="Singh A."/>
            <person name="Wilkins M.J."/>
            <person name="Karaoz U."/>
            <person name="Brodie E.L."/>
            <person name="Williams K.H."/>
            <person name="Hubbard S.S."/>
            <person name="Banfield J.F."/>
        </authorList>
    </citation>
    <scope>NUCLEOTIDE SEQUENCE [LARGE SCALE GENOMIC DNA]</scope>
</reference>
<evidence type="ECO:0000313" key="1">
    <source>
        <dbReference type="EMBL" id="OGE40102.1"/>
    </source>
</evidence>
<accession>A0A1F5KGP8</accession>
<sequence length="472" mass="53430">MIVDADRGAFSPGQAKVRLDALGEFGRDSQLRLVSRQEPDGLNQTSLGRADDRHFFMGRWRRDHVLAVLSTFNPDWRKHFRKLNNPEYAKRNGPGKTDDEFCQATLTRLLDLQWEPEQMRRLQSRPGDEDLVDTMYRLKGGNLPCVRYDRYPKSGGLRVHRLWGHDQIDSMASELTGNAIAIQKGMDILSSPRGSDKPRAVALEETALHLNEGKIMERSCIGVWEQGYARIPWYSAKVALLAQLHLRREGVLETIHDHLRFAGRQPRLTRQKLDDSIGQLIWQVPKLLNGEINGIPGNFSTRWGHDGVDASILLLLPGQNLSWSELQVALEHRKKLKTKDGPNGEKRKGYYRFQGDDWQRGVLEPGSWTLLNAYTSEYDFEQASEAFQDGRVEEGDAFVGSGWSDMSEVIELNEEHGYVPEILRDLVGNGSQKPNDNELAWFRGAVRGSCAKGISAILAQLQAHNAMSRLSH</sequence>
<comment type="caution">
    <text evidence="1">The sequence shown here is derived from an EMBL/GenBank/DDBJ whole genome shotgun (WGS) entry which is preliminary data.</text>
</comment>
<dbReference type="GO" id="GO:0005975">
    <property type="term" value="P:carbohydrate metabolic process"/>
    <property type="evidence" value="ECO:0007669"/>
    <property type="project" value="InterPro"/>
</dbReference>
<dbReference type="InterPro" id="IPR008928">
    <property type="entry name" value="6-hairpin_glycosidase_sf"/>
</dbReference>
<dbReference type="SUPFAM" id="SSF48208">
    <property type="entry name" value="Six-hairpin glycosidases"/>
    <property type="match status" value="1"/>
</dbReference>
<dbReference type="AlphaFoldDB" id="A0A1F5KGP8"/>
<dbReference type="Proteomes" id="UP000177328">
    <property type="component" value="Unassembled WGS sequence"/>
</dbReference>
<proteinExistence type="predicted"/>